<evidence type="ECO:0000256" key="5">
    <source>
        <dbReference type="ARBA" id="ARBA00022729"/>
    </source>
</evidence>
<comment type="subcellular location">
    <subcellularLocation>
        <location evidence="1 10">Cell outer membrane</location>
        <topology evidence="1 10">Multi-pass membrane protein</topology>
    </subcellularLocation>
</comment>
<evidence type="ECO:0000256" key="6">
    <source>
        <dbReference type="ARBA" id="ARBA00023077"/>
    </source>
</evidence>
<feature type="domain" description="TonB-dependent receptor plug" evidence="14">
    <location>
        <begin position="125"/>
        <end position="230"/>
    </location>
</feature>
<reference evidence="16" key="1">
    <citation type="journal article" date="2019" name="Int. J. Syst. Evol. Microbiol.">
        <title>The Global Catalogue of Microorganisms (GCM) 10K type strain sequencing project: providing services to taxonomists for standard genome sequencing and annotation.</title>
        <authorList>
            <consortium name="The Broad Institute Genomics Platform"/>
            <consortium name="The Broad Institute Genome Sequencing Center for Infectious Disease"/>
            <person name="Wu L."/>
            <person name="Ma J."/>
        </authorList>
    </citation>
    <scope>NUCLEOTIDE SEQUENCE [LARGE SCALE GENOMIC DNA]</scope>
    <source>
        <strain evidence="16">CGMCC 1.15197</strain>
    </source>
</reference>
<feature type="signal peptide" evidence="12">
    <location>
        <begin position="1"/>
        <end position="26"/>
    </location>
</feature>
<evidence type="ECO:0000256" key="1">
    <source>
        <dbReference type="ARBA" id="ARBA00004571"/>
    </source>
</evidence>
<dbReference type="Proteomes" id="UP000632273">
    <property type="component" value="Unassembled WGS sequence"/>
</dbReference>
<comment type="caution">
    <text evidence="15">The sequence shown here is derived from an EMBL/GenBank/DDBJ whole genome shotgun (WGS) entry which is preliminary data.</text>
</comment>
<gene>
    <name evidence="15" type="primary">phuR</name>
    <name evidence="15" type="ORF">GCM10011383_06460</name>
</gene>
<organism evidence="15 16">
    <name type="scientific">Hymenobacter cavernae</name>
    <dbReference type="NCBI Taxonomy" id="2044852"/>
    <lineage>
        <taxon>Bacteria</taxon>
        <taxon>Pseudomonadati</taxon>
        <taxon>Bacteroidota</taxon>
        <taxon>Cytophagia</taxon>
        <taxon>Cytophagales</taxon>
        <taxon>Hymenobacteraceae</taxon>
        <taxon>Hymenobacter</taxon>
    </lineage>
</organism>
<dbReference type="InterPro" id="IPR000531">
    <property type="entry name" value="Beta-barrel_TonB"/>
</dbReference>
<feature type="domain" description="TonB-dependent receptor-like beta-barrel" evidence="13">
    <location>
        <begin position="273"/>
        <end position="785"/>
    </location>
</feature>
<dbReference type="Pfam" id="PF00593">
    <property type="entry name" value="TonB_dep_Rec_b-barrel"/>
    <property type="match status" value="1"/>
</dbReference>
<dbReference type="InterPro" id="IPR039426">
    <property type="entry name" value="TonB-dep_rcpt-like"/>
</dbReference>
<dbReference type="Pfam" id="PF07715">
    <property type="entry name" value="Plug"/>
    <property type="match status" value="1"/>
</dbReference>
<protein>
    <submittedName>
        <fullName evidence="15">TonB-dependent receptor</fullName>
    </submittedName>
</protein>
<keyword evidence="4 10" id="KW-0812">Transmembrane</keyword>
<evidence type="ECO:0000256" key="3">
    <source>
        <dbReference type="ARBA" id="ARBA00022452"/>
    </source>
</evidence>
<evidence type="ECO:0000256" key="7">
    <source>
        <dbReference type="ARBA" id="ARBA00023136"/>
    </source>
</evidence>
<dbReference type="PANTHER" id="PTHR30069:SF29">
    <property type="entry name" value="HEMOGLOBIN AND HEMOGLOBIN-HAPTOGLOBIN-BINDING PROTEIN 1-RELATED"/>
    <property type="match status" value="1"/>
</dbReference>
<dbReference type="PANTHER" id="PTHR30069">
    <property type="entry name" value="TONB-DEPENDENT OUTER MEMBRANE RECEPTOR"/>
    <property type="match status" value="1"/>
</dbReference>
<proteinExistence type="inferred from homology"/>
<evidence type="ECO:0000256" key="10">
    <source>
        <dbReference type="PROSITE-ProRule" id="PRU01360"/>
    </source>
</evidence>
<evidence type="ECO:0000256" key="11">
    <source>
        <dbReference type="RuleBase" id="RU003357"/>
    </source>
</evidence>
<dbReference type="SUPFAM" id="SSF49452">
    <property type="entry name" value="Starch-binding domain-like"/>
    <property type="match status" value="1"/>
</dbReference>
<comment type="similarity">
    <text evidence="10 11">Belongs to the TonB-dependent receptor family.</text>
</comment>
<dbReference type="RefSeq" id="WP_188810861.1">
    <property type="nucleotide sequence ID" value="NZ_BMHT01000001.1"/>
</dbReference>
<dbReference type="PROSITE" id="PS52016">
    <property type="entry name" value="TONB_DEPENDENT_REC_3"/>
    <property type="match status" value="1"/>
</dbReference>
<keyword evidence="3 10" id="KW-1134">Transmembrane beta strand</keyword>
<sequence length="828" mass="92130">MKAFFTSWRVLFIALLLSTFWQNAQAQHGTIRGRVTAEGKALEFVSVMLAGTALGATTSKEGRYQLTTVAAGRHEVVFSFLGYDSQRLPVEVVGGQTIEVNATLKPTTSKLGEVVVTGVSRTTEIRRSPVPIAVISKREMNLNLNTNLIDAAVRGVPGLTAMTTGPNISKPFIRGLGYNRVLTLYNGLRQEGQQWGDEHGIEVDQYDIERVEVVKGPASLMYGSDAVAGVINMLPAHPSGPVGKLRGDVVTEYHTNNGLVGTSLGLSYRQPDWQYAFRASQKTAANYQNRVDGRVYGTAFRELNLSGMVGVDKPWGYSHWYATAYHNRQEIPDGSRDSLSRRFTKQVFEADLDDLKNRPLVTNDGLRSYSIGTLHQLIKHYRLFTRSQLRLGQHELNIMLGAQQNFRYEFNHPTAPKQAGLAVALTTFNYDLRYNLPMWHGLETTLGLNGMAQHNQNRDATDFPIPDYSLFDLGSYVFLKKSFGKLDLSGGARYDARRLAWDDFYVGPNLGTGFDQQLSAGEANGETPQFPALQKWFRGVSGSLGATYALSERLLVKANLARGYRAPNITEVGSNGLDPGAHIVYLGNRSFRPEFSLQQDLGLLASLPDLDASVEVFHNSIQNYIYQAKLYDAAGQPVVIVPGNTTYQYQQAAARLYGLEASLKLHPHAAPWLLFDNSLAFVNGLNRNGALKEQHGRAARYLPFMPPLRTRSELRATLAKPTSWLAQTYAHMGLEMVATQNRFYAVDNTETATPGYALWSLGAGTTFVNKQEKPWLQLFVQLDNVFDKAYQSNLNRLKYFEYYQTSPTGRLGIYNMGRNFSVKAIVPF</sequence>
<accession>A0ABQ1TLB6</accession>
<dbReference type="EMBL" id="BMHT01000001">
    <property type="protein sequence ID" value="GGE98362.1"/>
    <property type="molecule type" value="Genomic_DNA"/>
</dbReference>
<evidence type="ECO:0000256" key="8">
    <source>
        <dbReference type="ARBA" id="ARBA00023170"/>
    </source>
</evidence>
<evidence type="ECO:0000313" key="15">
    <source>
        <dbReference type="EMBL" id="GGE98362.1"/>
    </source>
</evidence>
<keyword evidence="9 10" id="KW-0998">Cell outer membrane</keyword>
<dbReference type="InterPro" id="IPR037066">
    <property type="entry name" value="Plug_dom_sf"/>
</dbReference>
<feature type="chain" id="PRO_5047440089" evidence="12">
    <location>
        <begin position="27"/>
        <end position="828"/>
    </location>
</feature>
<dbReference type="InterPro" id="IPR013784">
    <property type="entry name" value="Carb-bd-like_fold"/>
</dbReference>
<keyword evidence="16" id="KW-1185">Reference proteome</keyword>
<dbReference type="Gene3D" id="2.60.40.1120">
    <property type="entry name" value="Carboxypeptidase-like, regulatory domain"/>
    <property type="match status" value="1"/>
</dbReference>
<dbReference type="InterPro" id="IPR012910">
    <property type="entry name" value="Plug_dom"/>
</dbReference>
<evidence type="ECO:0000256" key="12">
    <source>
        <dbReference type="SAM" id="SignalP"/>
    </source>
</evidence>
<keyword evidence="6 11" id="KW-0798">TonB box</keyword>
<keyword evidence="2 10" id="KW-0813">Transport</keyword>
<evidence type="ECO:0000256" key="9">
    <source>
        <dbReference type="ARBA" id="ARBA00023237"/>
    </source>
</evidence>
<name>A0ABQ1TLB6_9BACT</name>
<evidence type="ECO:0000256" key="2">
    <source>
        <dbReference type="ARBA" id="ARBA00022448"/>
    </source>
</evidence>
<evidence type="ECO:0000313" key="16">
    <source>
        <dbReference type="Proteomes" id="UP000632273"/>
    </source>
</evidence>
<dbReference type="InterPro" id="IPR036942">
    <property type="entry name" value="Beta-barrel_TonB_sf"/>
</dbReference>
<dbReference type="Gene3D" id="2.170.130.10">
    <property type="entry name" value="TonB-dependent receptor, plug domain"/>
    <property type="match status" value="1"/>
</dbReference>
<dbReference type="SUPFAM" id="SSF56935">
    <property type="entry name" value="Porins"/>
    <property type="match status" value="1"/>
</dbReference>
<dbReference type="Gene3D" id="2.40.170.20">
    <property type="entry name" value="TonB-dependent receptor, beta-barrel domain"/>
    <property type="match status" value="1"/>
</dbReference>
<evidence type="ECO:0000256" key="4">
    <source>
        <dbReference type="ARBA" id="ARBA00022692"/>
    </source>
</evidence>
<keyword evidence="5 12" id="KW-0732">Signal</keyword>
<keyword evidence="7 10" id="KW-0472">Membrane</keyword>
<dbReference type="Pfam" id="PF13715">
    <property type="entry name" value="CarbopepD_reg_2"/>
    <property type="match status" value="1"/>
</dbReference>
<keyword evidence="8 15" id="KW-0675">Receptor</keyword>
<evidence type="ECO:0000259" key="13">
    <source>
        <dbReference type="Pfam" id="PF00593"/>
    </source>
</evidence>
<evidence type="ECO:0000259" key="14">
    <source>
        <dbReference type="Pfam" id="PF07715"/>
    </source>
</evidence>